<keyword evidence="3" id="KW-1185">Reference proteome</keyword>
<sequence length="111" mass="12507">MKILVYLLSLSILFISCITCEDAPDFVGNNQLNISIVKPEKTASTHKDDCSPMCTCNCCGQPTLNHAILADFVFLKRETTVKQKIHYSNRFISAYIQNIWQPPKLNKTVIG</sequence>
<dbReference type="InterPro" id="IPR046601">
    <property type="entry name" value="DUF6660"/>
</dbReference>
<feature type="signal peptide" evidence="1">
    <location>
        <begin position="1"/>
        <end position="23"/>
    </location>
</feature>
<dbReference type="EMBL" id="FMZH01000007">
    <property type="protein sequence ID" value="SDD75162.1"/>
    <property type="molecule type" value="Genomic_DNA"/>
</dbReference>
<protein>
    <submittedName>
        <fullName evidence="2">Uncharacterized protein</fullName>
    </submittedName>
</protein>
<feature type="chain" id="PRO_5011780996" evidence="1">
    <location>
        <begin position="24"/>
        <end position="111"/>
    </location>
</feature>
<evidence type="ECO:0000256" key="1">
    <source>
        <dbReference type="SAM" id="SignalP"/>
    </source>
</evidence>
<dbReference type="Proteomes" id="UP000199455">
    <property type="component" value="Unassembled WGS sequence"/>
</dbReference>
<dbReference type="AlphaFoldDB" id="A0A1G6XAQ4"/>
<organism evidence="2 3">
    <name type="scientific">Pedobacter soli</name>
    <dbReference type="NCBI Taxonomy" id="390242"/>
    <lineage>
        <taxon>Bacteria</taxon>
        <taxon>Pseudomonadati</taxon>
        <taxon>Bacteroidota</taxon>
        <taxon>Sphingobacteriia</taxon>
        <taxon>Sphingobacteriales</taxon>
        <taxon>Sphingobacteriaceae</taxon>
        <taxon>Pedobacter</taxon>
    </lineage>
</organism>
<dbReference type="STRING" id="390242.SAMN04488024_107282"/>
<proteinExistence type="predicted"/>
<reference evidence="3" key="1">
    <citation type="submission" date="2016-10" db="EMBL/GenBank/DDBJ databases">
        <authorList>
            <person name="Varghese N."/>
            <person name="Submissions S."/>
        </authorList>
    </citation>
    <scope>NUCLEOTIDE SEQUENCE [LARGE SCALE GENOMIC DNA]</scope>
    <source>
        <strain evidence="3">DSM 18609</strain>
    </source>
</reference>
<dbReference type="Pfam" id="PF20365">
    <property type="entry name" value="DUF6660"/>
    <property type="match status" value="1"/>
</dbReference>
<name>A0A1G6XAQ4_9SPHI</name>
<dbReference type="RefSeq" id="WP_090770602.1">
    <property type="nucleotide sequence ID" value="NZ_FMZH01000007.1"/>
</dbReference>
<evidence type="ECO:0000313" key="3">
    <source>
        <dbReference type="Proteomes" id="UP000199455"/>
    </source>
</evidence>
<accession>A0A1G6XAQ4</accession>
<gene>
    <name evidence="2" type="ORF">SAMN04488024_107282</name>
</gene>
<dbReference type="PROSITE" id="PS51257">
    <property type="entry name" value="PROKAR_LIPOPROTEIN"/>
    <property type="match status" value="1"/>
</dbReference>
<keyword evidence="1" id="KW-0732">Signal</keyword>
<evidence type="ECO:0000313" key="2">
    <source>
        <dbReference type="EMBL" id="SDD75162.1"/>
    </source>
</evidence>